<sequence length="195" mass="21726">MLNLLTTEVHPWRAEDWAQALLTTSPLPRQRYERQLLARYQHGELTAEQVRGLLEASQYHILYRSHATHPTTEVQLQALLRKCRPYNAAHGITGLLLHSNGLFVQVLEGPEAAVCNLYARIKQDVRHSQVVTVSEGKGPARRFGHWDMGFGRVACAAVVRAFDTVLAQDLPPGTQPDDTLLQALLNAFDVEEGAA</sequence>
<evidence type="ECO:0000313" key="3">
    <source>
        <dbReference type="Proteomes" id="UP000199029"/>
    </source>
</evidence>
<dbReference type="Gene3D" id="3.30.70.100">
    <property type="match status" value="1"/>
</dbReference>
<dbReference type="AlphaFoldDB" id="A0A1I5TYF1"/>
<evidence type="ECO:0000313" key="2">
    <source>
        <dbReference type="EMBL" id="SFP88039.1"/>
    </source>
</evidence>
<dbReference type="EMBL" id="FOXS01000001">
    <property type="protein sequence ID" value="SFP88039.1"/>
    <property type="molecule type" value="Genomic_DNA"/>
</dbReference>
<dbReference type="OrthoDB" id="1122028at2"/>
<accession>A0A1I5TYF1</accession>
<dbReference type="GO" id="GO:0071949">
    <property type="term" value="F:FAD binding"/>
    <property type="evidence" value="ECO:0007669"/>
    <property type="project" value="InterPro"/>
</dbReference>
<feature type="domain" description="BLUF" evidence="1">
    <location>
        <begin position="58"/>
        <end position="149"/>
    </location>
</feature>
<dbReference type="SMART" id="SM01034">
    <property type="entry name" value="BLUF"/>
    <property type="match status" value="1"/>
</dbReference>
<dbReference type="RefSeq" id="WP_092670244.1">
    <property type="nucleotide sequence ID" value="NZ_FOXS01000001.1"/>
</dbReference>
<dbReference type="SUPFAM" id="SSF54975">
    <property type="entry name" value="Acylphosphatase/BLUF domain-like"/>
    <property type="match status" value="1"/>
</dbReference>
<dbReference type="Pfam" id="PF04940">
    <property type="entry name" value="BLUF"/>
    <property type="match status" value="1"/>
</dbReference>
<reference evidence="3" key="1">
    <citation type="submission" date="2016-10" db="EMBL/GenBank/DDBJ databases">
        <authorList>
            <person name="Varghese N."/>
            <person name="Submissions S."/>
        </authorList>
    </citation>
    <scope>NUCLEOTIDE SEQUENCE [LARGE SCALE GENOMIC DNA]</scope>
    <source>
        <strain evidence="3">OR362-8,ATCC BAA-1266,JCM 13504</strain>
    </source>
</reference>
<proteinExistence type="predicted"/>
<dbReference type="InterPro" id="IPR036046">
    <property type="entry name" value="Acylphosphatase-like_dom_sf"/>
</dbReference>
<protein>
    <submittedName>
        <fullName evidence="2">Sensors of blue-light using FAD</fullName>
    </submittedName>
</protein>
<gene>
    <name evidence="2" type="ORF">SAMN04515668_0661</name>
</gene>
<name>A0A1I5TYF1_HYMAR</name>
<dbReference type="InterPro" id="IPR007024">
    <property type="entry name" value="BLUF_domain"/>
</dbReference>
<keyword evidence="3" id="KW-1185">Reference proteome</keyword>
<dbReference type="Proteomes" id="UP000199029">
    <property type="component" value="Unassembled WGS sequence"/>
</dbReference>
<organism evidence="2 3">
    <name type="scientific">Hymenobacter arizonensis</name>
    <name type="common">Siccationidurans arizonensis</name>
    <dbReference type="NCBI Taxonomy" id="1227077"/>
    <lineage>
        <taxon>Bacteria</taxon>
        <taxon>Pseudomonadati</taxon>
        <taxon>Bacteroidota</taxon>
        <taxon>Cytophagia</taxon>
        <taxon>Cytophagales</taxon>
        <taxon>Hymenobacteraceae</taxon>
        <taxon>Hymenobacter</taxon>
    </lineage>
</organism>
<evidence type="ECO:0000259" key="1">
    <source>
        <dbReference type="PROSITE" id="PS50925"/>
    </source>
</evidence>
<dbReference type="PROSITE" id="PS50925">
    <property type="entry name" value="BLUF"/>
    <property type="match status" value="1"/>
</dbReference>
<dbReference type="GO" id="GO:0009882">
    <property type="term" value="F:blue light photoreceptor activity"/>
    <property type="evidence" value="ECO:0007669"/>
    <property type="project" value="InterPro"/>
</dbReference>